<organism evidence="1">
    <name type="scientific">viral metagenome</name>
    <dbReference type="NCBI Taxonomy" id="1070528"/>
    <lineage>
        <taxon>unclassified sequences</taxon>
        <taxon>metagenomes</taxon>
        <taxon>organismal metagenomes</taxon>
    </lineage>
</organism>
<protein>
    <submittedName>
        <fullName evidence="1">Uncharacterized protein</fullName>
    </submittedName>
</protein>
<sequence>MKSLPKPERKVEYVPLDGGEDQITPTLSVNPGRAILAQNYELDLYGRYRLISGYEAYDGRPKPSEASYWILGFDTGTSEIAVADTVTGAAGATGEALVIEVESGSWAGGDAAGYLVLFNVVGVYVDDEILSVGGNPMAIADGTAAENDASTDELDSIYKLATIEAVRDDIQAVPGSGNVLGVWQFGDVKYAFRNNAAGTATVMHKSSATGWTACSLGERLGFDTGTVAFVEGETITQGAVTAVVRRVVAKDGTWGGGDAEGFFVISGRAGGAFAAGAVTGSIAGAANATAVQTTNAFSVPGGRFEFVNYNFYGSSSTKRMYGCDGKNKAFEWDGTYYTPIETGMAVDAPEHILAHRSHLFLSFAGGSLQHSSLGEPHLWSVVTGAAELGLGDECTGMLSMPDLLVAFCRNSTSLLYGTSIADWELTPLSNESGAIEWTIQKMGPGLYLDDRGVTSLSAVQEYGDLNANTLSKYINPLTKEKLSIVQNSVRIKDKNQYRLFFTDRSAITMTLNTGDDEDAVGFTRQYYDKLPVCICSTENSSGEEEIYFGSTDGFVYQMDKGTSFNGNAIEAMIKFHFNHLDSPSTKKRIRKIVLELVSPINTYVSASVEFNYGETGNQATVFANEAPGGYWDVDLWDLIVWNGVSVSSAPLYVDGTGLNFSLTIYHSGVWELQGVGGRSGLTGAEPHTIQGYVVNYDIRGIQR</sequence>
<reference evidence="1" key="1">
    <citation type="submission" date="2020-03" db="EMBL/GenBank/DDBJ databases">
        <title>The deep terrestrial virosphere.</title>
        <authorList>
            <person name="Holmfeldt K."/>
            <person name="Nilsson E."/>
            <person name="Simone D."/>
            <person name="Lopez-Fernandez M."/>
            <person name="Wu X."/>
            <person name="de Brujin I."/>
            <person name="Lundin D."/>
            <person name="Andersson A."/>
            <person name="Bertilsson S."/>
            <person name="Dopson M."/>
        </authorList>
    </citation>
    <scope>NUCLEOTIDE SEQUENCE</scope>
    <source>
        <strain evidence="1">MM415B01236</strain>
    </source>
</reference>
<gene>
    <name evidence="1" type="ORF">MM415B01236_0004</name>
</gene>
<evidence type="ECO:0000313" key="1">
    <source>
        <dbReference type="EMBL" id="QJA59745.1"/>
    </source>
</evidence>
<accession>A0A6M3IRA7</accession>
<dbReference type="AlphaFoldDB" id="A0A6M3IRA7"/>
<dbReference type="EMBL" id="MT141383">
    <property type="protein sequence ID" value="QJA59745.1"/>
    <property type="molecule type" value="Genomic_DNA"/>
</dbReference>
<name>A0A6M3IRA7_9ZZZZ</name>
<proteinExistence type="predicted"/>